<sequence>MVVFGNYVYSKPLKHIFAFSKKDLPLCFTKIQKYAKYGYLVGYVSYEAGLFALQEQKEHKKPLLEFILFKRRSPLLASSLKSKALFYPTLKQGLNEELYKHTFEKVKHHLKAGNTYQVNLTQEIHLQSHCEGLEIFKALLCMQDTDYKAYFKTPFVEIISLSPELFFKLKKDKITLEPMKGTIKRGENKQEDKKNKKNLKRDSKSISENIMIVDLLRNDISQIAKLHTLKIKSLLTIKTYPTLHQMVSKLQAKVPHKSLYEIFSALFPCGSITGAPKKSTMGIIQNLELRDRGVYCGAIGVITKNKARFNVPIRTLIRYQGEDFYRYGVGSGIVWDSKWEEEFKELQLKSQFLFPHNFKLLETILVRDNQAFLLSYHLKRLLKSAKDLGFDYPKILEDSYQSLKNPLDTLKNFEIFEPLLSKEGWESIPDTLLPFLKRDSNPSILRLLLGKEIFFEQIPYTPIYSHKVAFAKDYIHSHNDLLYHKTTLREHFKESFNQTIFDYIYSNEKGEITEGSRSNIVILKDNILLTPSKESGLLRGCMRQVLLDSKLIKERILWKKDILKAERIFCINSLRGIIEVTLNECKNTSN</sequence>
<dbReference type="Gene3D" id="3.20.10.10">
    <property type="entry name" value="D-amino Acid Aminotransferase, subunit A, domain 2"/>
    <property type="match status" value="1"/>
</dbReference>
<dbReference type="OrthoDB" id="9803598at2"/>
<dbReference type="Proteomes" id="UP000244890">
    <property type="component" value="Chromosome"/>
</dbReference>
<dbReference type="SUPFAM" id="SSF56752">
    <property type="entry name" value="D-aminoacid aminotransferase-like PLP-dependent enzymes"/>
    <property type="match status" value="1"/>
</dbReference>
<dbReference type="PANTHER" id="PTHR11236">
    <property type="entry name" value="AMINOBENZOATE/ANTHRANILATE SYNTHASE"/>
    <property type="match status" value="1"/>
</dbReference>
<organism evidence="2 3">
    <name type="scientific">Helicobacter apodemus</name>
    <dbReference type="NCBI Taxonomy" id="135569"/>
    <lineage>
        <taxon>Bacteria</taxon>
        <taxon>Pseudomonadati</taxon>
        <taxon>Campylobacterota</taxon>
        <taxon>Epsilonproteobacteria</taxon>
        <taxon>Campylobacterales</taxon>
        <taxon>Helicobacteraceae</taxon>
        <taxon>Helicobacter</taxon>
    </lineage>
</organism>
<dbReference type="RefSeq" id="WP_108911418.1">
    <property type="nucleotide sequence ID" value="NZ_CP021886.1"/>
</dbReference>
<gene>
    <name evidence="2" type="ORF">CDV25_07460</name>
</gene>
<dbReference type="InterPro" id="IPR043132">
    <property type="entry name" value="BCAT-like_C"/>
</dbReference>
<protein>
    <submittedName>
        <fullName evidence="2">Bifunctional aminodeoxychorismate synthase component I/aminotransferase</fullName>
    </submittedName>
</protein>
<dbReference type="InterPro" id="IPR019999">
    <property type="entry name" value="Anth_synth_I-like"/>
</dbReference>
<dbReference type="InterPro" id="IPR043131">
    <property type="entry name" value="BCAT-like_N"/>
</dbReference>
<dbReference type="EMBL" id="CP021886">
    <property type="protein sequence ID" value="AWI34617.1"/>
    <property type="molecule type" value="Genomic_DNA"/>
</dbReference>
<proteinExistence type="predicted"/>
<name>A0A2U8FFW8_9HELI</name>
<accession>A0A2U8FFW8</accession>
<evidence type="ECO:0000259" key="1">
    <source>
        <dbReference type="Pfam" id="PF00425"/>
    </source>
</evidence>
<dbReference type="KEGG" id="had:CDV25_07460"/>
<dbReference type="PRINTS" id="PR00095">
    <property type="entry name" value="ANTSNTHASEI"/>
</dbReference>
<dbReference type="InterPro" id="IPR001544">
    <property type="entry name" value="Aminotrans_IV"/>
</dbReference>
<dbReference type="GO" id="GO:0046820">
    <property type="term" value="F:4-amino-4-deoxychorismate synthase activity"/>
    <property type="evidence" value="ECO:0007669"/>
    <property type="project" value="TreeGrafter"/>
</dbReference>
<dbReference type="GO" id="GO:0000162">
    <property type="term" value="P:L-tryptophan biosynthetic process"/>
    <property type="evidence" value="ECO:0007669"/>
    <property type="project" value="TreeGrafter"/>
</dbReference>
<dbReference type="Pfam" id="PF01063">
    <property type="entry name" value="Aminotran_4"/>
    <property type="match status" value="1"/>
</dbReference>
<dbReference type="InterPro" id="IPR036038">
    <property type="entry name" value="Aminotransferase-like"/>
</dbReference>
<evidence type="ECO:0000313" key="3">
    <source>
        <dbReference type="Proteomes" id="UP000244890"/>
    </source>
</evidence>
<evidence type="ECO:0000313" key="2">
    <source>
        <dbReference type="EMBL" id="AWI34617.1"/>
    </source>
</evidence>
<keyword evidence="2" id="KW-0808">Transferase</keyword>
<reference evidence="2 3" key="1">
    <citation type="submission" date="2017-06" db="EMBL/GenBank/DDBJ databases">
        <title>Complete genome of Helicobacter apodemus.</title>
        <authorList>
            <person name="Cho S."/>
        </authorList>
    </citation>
    <scope>NUCLEOTIDE SEQUENCE [LARGE SCALE GENOMIC DNA]</scope>
    <source>
        <strain evidence="3">SNUVETPUB-15-01</strain>
    </source>
</reference>
<dbReference type="SUPFAM" id="SSF56322">
    <property type="entry name" value="ADC synthase"/>
    <property type="match status" value="1"/>
</dbReference>
<feature type="domain" description="Chorismate-utilising enzyme C-terminal" evidence="1">
    <location>
        <begin position="96"/>
        <end position="349"/>
    </location>
</feature>
<dbReference type="Pfam" id="PF00425">
    <property type="entry name" value="Chorismate_bind"/>
    <property type="match status" value="1"/>
</dbReference>
<dbReference type="InterPro" id="IPR005801">
    <property type="entry name" value="ADC_synthase"/>
</dbReference>
<dbReference type="PANTHER" id="PTHR11236:SF50">
    <property type="entry name" value="AMINODEOXYCHORISMATE SYNTHASE COMPONENT 1"/>
    <property type="match status" value="1"/>
</dbReference>
<keyword evidence="2" id="KW-0032">Aminotransferase</keyword>
<dbReference type="AlphaFoldDB" id="A0A2U8FFW8"/>
<dbReference type="Gene3D" id="3.60.120.10">
    <property type="entry name" value="Anthranilate synthase"/>
    <property type="match status" value="1"/>
</dbReference>
<dbReference type="Gene3D" id="3.30.470.10">
    <property type="match status" value="1"/>
</dbReference>
<dbReference type="InterPro" id="IPR015890">
    <property type="entry name" value="Chorismate_C"/>
</dbReference>